<organism evidence="2 3">
    <name type="scientific">Nocardia gamkensis</name>
    <dbReference type="NCBI Taxonomy" id="352869"/>
    <lineage>
        <taxon>Bacteria</taxon>
        <taxon>Bacillati</taxon>
        <taxon>Actinomycetota</taxon>
        <taxon>Actinomycetes</taxon>
        <taxon>Mycobacteriales</taxon>
        <taxon>Nocardiaceae</taxon>
        <taxon>Nocardia</taxon>
    </lineage>
</organism>
<proteinExistence type="predicted"/>
<dbReference type="EMBL" id="JAAXOS010000002">
    <property type="protein sequence ID" value="NKY25634.1"/>
    <property type="molecule type" value="Genomic_DNA"/>
</dbReference>
<reference evidence="2 3" key="1">
    <citation type="submission" date="2020-04" db="EMBL/GenBank/DDBJ databases">
        <title>MicrobeNet Type strains.</title>
        <authorList>
            <person name="Nicholson A.C."/>
        </authorList>
    </citation>
    <scope>NUCLEOTIDE SEQUENCE [LARGE SCALE GENOMIC DNA]</scope>
    <source>
        <strain evidence="2 3">DSM 44956</strain>
    </source>
</reference>
<evidence type="ECO:0000256" key="1">
    <source>
        <dbReference type="SAM" id="MobiDB-lite"/>
    </source>
</evidence>
<comment type="caution">
    <text evidence="2">The sequence shown here is derived from an EMBL/GenBank/DDBJ whole genome shotgun (WGS) entry which is preliminary data.</text>
</comment>
<accession>A0A7X6L0K0</accession>
<dbReference type="AlphaFoldDB" id="A0A7X6L0K0"/>
<keyword evidence="3" id="KW-1185">Reference proteome</keyword>
<feature type="region of interest" description="Disordered" evidence="1">
    <location>
        <begin position="1"/>
        <end position="37"/>
    </location>
</feature>
<dbReference type="RefSeq" id="WP_157114373.1">
    <property type="nucleotide sequence ID" value="NZ_JAAXOS010000002.1"/>
</dbReference>
<evidence type="ECO:0000313" key="3">
    <source>
        <dbReference type="Proteomes" id="UP000540698"/>
    </source>
</evidence>
<protein>
    <recommendedName>
        <fullName evidence="4">DUF3291 domain-containing protein</fullName>
    </recommendedName>
</protein>
<gene>
    <name evidence="2" type="ORF">HGB38_05215</name>
</gene>
<evidence type="ECO:0000313" key="2">
    <source>
        <dbReference type="EMBL" id="NKY25634.1"/>
    </source>
</evidence>
<sequence>MLTNSSDHQTADRSSGTGEQPFSAGTMLMPWQAGPRHDTPGPVFVSVTDFLASSEEDVQEIYKTGMRLGRTWPVMHGAVGLWLWGRPSEARGGSISVWETEQDMRRFVRWPVHTDIMRKWRGRVRVATDSWQAPGFEVQEVWARASNTIDLRPHPQAG</sequence>
<name>A0A7X6L0K0_9NOCA</name>
<feature type="compositionally biased region" description="Polar residues" evidence="1">
    <location>
        <begin position="1"/>
        <end position="20"/>
    </location>
</feature>
<dbReference type="Proteomes" id="UP000540698">
    <property type="component" value="Unassembled WGS sequence"/>
</dbReference>
<evidence type="ECO:0008006" key="4">
    <source>
        <dbReference type="Google" id="ProtNLM"/>
    </source>
</evidence>